<feature type="compositionally biased region" description="Pro residues" evidence="1">
    <location>
        <begin position="826"/>
        <end position="835"/>
    </location>
</feature>
<evidence type="ECO:0000256" key="1">
    <source>
        <dbReference type="SAM" id="MobiDB-lite"/>
    </source>
</evidence>
<gene>
    <name evidence="3" type="ORF">PECAL_1P18560</name>
</gene>
<name>A0A8J2SCZ8_9STRA</name>
<reference evidence="3" key="1">
    <citation type="submission" date="2021-11" db="EMBL/GenBank/DDBJ databases">
        <authorList>
            <consortium name="Genoscope - CEA"/>
            <person name="William W."/>
        </authorList>
    </citation>
    <scope>NUCLEOTIDE SEQUENCE</scope>
</reference>
<dbReference type="Proteomes" id="UP000789595">
    <property type="component" value="Unassembled WGS sequence"/>
</dbReference>
<keyword evidence="2" id="KW-1133">Transmembrane helix</keyword>
<comment type="caution">
    <text evidence="3">The sequence shown here is derived from an EMBL/GenBank/DDBJ whole genome shotgun (WGS) entry which is preliminary data.</text>
</comment>
<evidence type="ECO:0000313" key="3">
    <source>
        <dbReference type="EMBL" id="CAH0365416.1"/>
    </source>
</evidence>
<organism evidence="3 4">
    <name type="scientific">Pelagomonas calceolata</name>
    <dbReference type="NCBI Taxonomy" id="35677"/>
    <lineage>
        <taxon>Eukaryota</taxon>
        <taxon>Sar</taxon>
        <taxon>Stramenopiles</taxon>
        <taxon>Ochrophyta</taxon>
        <taxon>Pelagophyceae</taxon>
        <taxon>Pelagomonadales</taxon>
        <taxon>Pelagomonadaceae</taxon>
        <taxon>Pelagomonas</taxon>
    </lineage>
</organism>
<feature type="transmembrane region" description="Helical" evidence="2">
    <location>
        <begin position="609"/>
        <end position="630"/>
    </location>
</feature>
<proteinExistence type="predicted"/>
<feature type="region of interest" description="Disordered" evidence="1">
    <location>
        <begin position="896"/>
        <end position="927"/>
    </location>
</feature>
<evidence type="ECO:0000256" key="2">
    <source>
        <dbReference type="SAM" id="Phobius"/>
    </source>
</evidence>
<evidence type="ECO:0000313" key="4">
    <source>
        <dbReference type="Proteomes" id="UP000789595"/>
    </source>
</evidence>
<sequence>MPAGRAAAFGAAATVVGAYALQDHLRSRAARREEEDQKRAIMEMFEREAEEGPMGLRGTEEGYAFKRLEDAQQAELLCVALEKLFFRLKKAAPPSSAVTALPFLEIGEAAPATVVLACVLALGDDELAWRLFGDDEDKEPRSAAEGKLRAALAASKSVGISASFLSDSPGGKQAVVDFCRGLGAEPLAPKSNVTFDAARSRLEINRVSQKPEVMLGEVQEQVNDWKPEDSAIVTLYQVVSQWVWRRGAPGVRAAQGADTELARQLGQSLGVGVCRQSALKETGGNAIVNSVYAENTDSFLDRLVSGELPSTLDEAGRYFIDRNGESYQPHTFQIKYRKASNGGPRDALWLSCAFAPGGGFSVPVHRSSIRREDNGVTYMKSMGEATGKQPLNQQPKKEVVAARAHFLAALKTAAVGDAWAKALEREAGPWSLEHVAARRGDLVHIESRRDEEVTLEFLRGADEALLNVDPQTVRRALAAALVRVVPDREADEGPGPGVAEEVDAFATEYAELILIGLSKVPRLADGRTPVEVVPDESVEDKADREWLGFTHNGSYAARTRHVLVKRERDRRRSARELAVAYVPLAFRLAFAVVVLIGFAGFAWGTATNFVVFLPDTMALAVSVVLNLWALSSTLNYTAAFLEVDADASAWRRAAVVTCRFHEGLARVMSWELPLVARTRALQASCGDVVLRWSRRLQRQAFREHLSRGRIRASDACLFLEDVARCRARRPARPARADVEDPLYQYAGEKGATRGVIPGTRDEAEAFLGLAVEEEHTGAAPLPLPSAALVASLCGVASGRFAGLLENGPASPASPEEPREEPEEPQEPPPVRPAPLPKKRTIEEALEAGGWEFKRGKHHIVFERHVVAPGGRRAKQTFVAASTPSGRGRKQELARLNKLNREGPAAPADAGGVQRTARRRKKLGKRGR</sequence>
<dbReference type="EMBL" id="CAKKNE010000001">
    <property type="protein sequence ID" value="CAH0365416.1"/>
    <property type="molecule type" value="Genomic_DNA"/>
</dbReference>
<feature type="transmembrane region" description="Helical" evidence="2">
    <location>
        <begin position="578"/>
        <end position="603"/>
    </location>
</feature>
<feature type="region of interest" description="Disordered" evidence="1">
    <location>
        <begin position="804"/>
        <end position="836"/>
    </location>
</feature>
<keyword evidence="4" id="KW-1185">Reference proteome</keyword>
<keyword evidence="2" id="KW-0472">Membrane</keyword>
<protein>
    <submittedName>
        <fullName evidence="3">Uncharacterized protein</fullName>
    </submittedName>
</protein>
<dbReference type="AlphaFoldDB" id="A0A8J2SCZ8"/>
<accession>A0A8J2SCZ8</accession>
<feature type="compositionally biased region" description="Basic residues" evidence="1">
    <location>
        <begin position="915"/>
        <end position="927"/>
    </location>
</feature>
<keyword evidence="2" id="KW-0812">Transmembrane</keyword>